<name>A0A1L9UAU4_ASPBC</name>
<proteinExistence type="predicted"/>
<sequence>MSSYDHPPLPRGSYTRMIDLLPDRERSAPIRCKVFSYNLSDRTGSTHLYEALSYTWGSGLARHSIIVNGYILPVTENLHTALLYLRDHQLVRTLWVDAICINQKDNDEKANQIPFMQYIYANADRVIVWLGEPDRNGGDALETIRRLAEHKALMRLKPRQFDHLRDDAACQKLLRNDWFRRIWVLQEVGVARCITVQLGLTKIDGYAFCEGVGSLDVSLLPEYILPVISLIQGSIFRSRNATDLPGILSIGELIDMYHSHSATVPHDKIYALLGLCSDDPETPCLKPNYHLTYDEVVEQVAHYVFGRECAVAILPGTQTAVIRGMGWILGHIVSVERNDSGYCDQVIQVSYHKTALGKMYQSKWANEWILRPSALPIQEYDVVCLLQGALWPTIVRLGKSQVSVVMSTVASQNRTKWKHNDAPLYYPSEQTMSRIQPQDWLPVDFILTWDVFQAHTRRSKESRQSPNPHSIQSNCLELGRQHILEDVAFHMLGETDLEGQIELLKHLLSQSLTKIPVSERVLQAAAAAQTTNCDLSSAVLLGEQKNLPLTEISVEAATTLDDLMRLLFYRDHSEKISEQVVLAAISNPEGSNILETFYAYQEELPISVDVVKFAAGRFIGSLSPRRYFEFVSPLLEGKIHWKAHPKVFWEHGKRCLDVMYRHQTYAVLEAVRDPEMGDMIKRMLREIEVERGPMQE</sequence>
<dbReference type="VEuPathDB" id="FungiDB:ASPBRDRAFT_132240"/>
<dbReference type="EMBL" id="KV878689">
    <property type="protein sequence ID" value="OJJ68816.1"/>
    <property type="molecule type" value="Genomic_DNA"/>
</dbReference>
<evidence type="ECO:0000259" key="1">
    <source>
        <dbReference type="Pfam" id="PF06985"/>
    </source>
</evidence>
<dbReference type="RefSeq" id="XP_067476065.1">
    <property type="nucleotide sequence ID" value="XM_067618419.1"/>
</dbReference>
<protein>
    <recommendedName>
        <fullName evidence="1">Heterokaryon incompatibility domain-containing protein</fullName>
    </recommendedName>
</protein>
<accession>A0A1L9UAU4</accession>
<dbReference type="STRING" id="767769.A0A1L9UAU4"/>
<dbReference type="OrthoDB" id="3477286at2759"/>
<dbReference type="PANTHER" id="PTHR24148">
    <property type="entry name" value="ANKYRIN REPEAT DOMAIN-CONTAINING PROTEIN 39 HOMOLOG-RELATED"/>
    <property type="match status" value="1"/>
</dbReference>
<evidence type="ECO:0000313" key="3">
    <source>
        <dbReference type="Proteomes" id="UP000184499"/>
    </source>
</evidence>
<gene>
    <name evidence="2" type="ORF">ASPBRDRAFT_132240</name>
</gene>
<evidence type="ECO:0000313" key="2">
    <source>
        <dbReference type="EMBL" id="OJJ68816.1"/>
    </source>
</evidence>
<keyword evidence="3" id="KW-1185">Reference proteome</keyword>
<dbReference type="GeneID" id="93570907"/>
<dbReference type="InterPro" id="IPR010730">
    <property type="entry name" value="HET"/>
</dbReference>
<dbReference type="PANTHER" id="PTHR24148:SF78">
    <property type="entry name" value="HETEROKARYON INCOMPATIBILITY DOMAIN-CONTAINING PROTEIN"/>
    <property type="match status" value="1"/>
</dbReference>
<reference evidence="3" key="1">
    <citation type="journal article" date="2017" name="Genome Biol.">
        <title>Comparative genomics reveals high biological diversity and specific adaptations in the industrially and medically important fungal genus Aspergillus.</title>
        <authorList>
            <person name="de Vries R.P."/>
            <person name="Riley R."/>
            <person name="Wiebenga A."/>
            <person name="Aguilar-Osorio G."/>
            <person name="Amillis S."/>
            <person name="Uchima C.A."/>
            <person name="Anderluh G."/>
            <person name="Asadollahi M."/>
            <person name="Askin M."/>
            <person name="Barry K."/>
            <person name="Battaglia E."/>
            <person name="Bayram O."/>
            <person name="Benocci T."/>
            <person name="Braus-Stromeyer S.A."/>
            <person name="Caldana C."/>
            <person name="Canovas D."/>
            <person name="Cerqueira G.C."/>
            <person name="Chen F."/>
            <person name="Chen W."/>
            <person name="Choi C."/>
            <person name="Clum A."/>
            <person name="Dos Santos R.A."/>
            <person name="Damasio A.R."/>
            <person name="Diallinas G."/>
            <person name="Emri T."/>
            <person name="Fekete E."/>
            <person name="Flipphi M."/>
            <person name="Freyberg S."/>
            <person name="Gallo A."/>
            <person name="Gournas C."/>
            <person name="Habgood R."/>
            <person name="Hainaut M."/>
            <person name="Harispe M.L."/>
            <person name="Henrissat B."/>
            <person name="Hilden K.S."/>
            <person name="Hope R."/>
            <person name="Hossain A."/>
            <person name="Karabika E."/>
            <person name="Karaffa L."/>
            <person name="Karanyi Z."/>
            <person name="Krasevec N."/>
            <person name="Kuo A."/>
            <person name="Kusch H."/>
            <person name="LaButti K."/>
            <person name="Lagendijk E.L."/>
            <person name="Lapidus A."/>
            <person name="Levasseur A."/>
            <person name="Lindquist E."/>
            <person name="Lipzen A."/>
            <person name="Logrieco A.F."/>
            <person name="MacCabe A."/>
            <person name="Maekelae M.R."/>
            <person name="Malavazi I."/>
            <person name="Melin P."/>
            <person name="Meyer V."/>
            <person name="Mielnichuk N."/>
            <person name="Miskei M."/>
            <person name="Molnar A.P."/>
            <person name="Mule G."/>
            <person name="Ngan C.Y."/>
            <person name="Orejas M."/>
            <person name="Orosz E."/>
            <person name="Ouedraogo J.P."/>
            <person name="Overkamp K.M."/>
            <person name="Park H.-S."/>
            <person name="Perrone G."/>
            <person name="Piumi F."/>
            <person name="Punt P.J."/>
            <person name="Ram A.F."/>
            <person name="Ramon A."/>
            <person name="Rauscher S."/>
            <person name="Record E."/>
            <person name="Riano-Pachon D.M."/>
            <person name="Robert V."/>
            <person name="Roehrig J."/>
            <person name="Ruller R."/>
            <person name="Salamov A."/>
            <person name="Salih N.S."/>
            <person name="Samson R.A."/>
            <person name="Sandor E."/>
            <person name="Sanguinetti M."/>
            <person name="Schuetze T."/>
            <person name="Sepcic K."/>
            <person name="Shelest E."/>
            <person name="Sherlock G."/>
            <person name="Sophianopoulou V."/>
            <person name="Squina F.M."/>
            <person name="Sun H."/>
            <person name="Susca A."/>
            <person name="Todd R.B."/>
            <person name="Tsang A."/>
            <person name="Unkles S.E."/>
            <person name="van de Wiele N."/>
            <person name="van Rossen-Uffink D."/>
            <person name="Oliveira J.V."/>
            <person name="Vesth T.C."/>
            <person name="Visser J."/>
            <person name="Yu J.-H."/>
            <person name="Zhou M."/>
            <person name="Andersen M.R."/>
            <person name="Archer D.B."/>
            <person name="Baker S.E."/>
            <person name="Benoit I."/>
            <person name="Brakhage A.A."/>
            <person name="Braus G.H."/>
            <person name="Fischer R."/>
            <person name="Frisvad J.C."/>
            <person name="Goldman G.H."/>
            <person name="Houbraken J."/>
            <person name="Oakley B."/>
            <person name="Pocsi I."/>
            <person name="Scazzocchio C."/>
            <person name="Seiboth B."/>
            <person name="vanKuyk P.A."/>
            <person name="Wortman J."/>
            <person name="Dyer P.S."/>
            <person name="Grigoriev I.V."/>
        </authorList>
    </citation>
    <scope>NUCLEOTIDE SEQUENCE [LARGE SCALE GENOMIC DNA]</scope>
    <source>
        <strain evidence="3">CBS 101740 / IMI 381727 / IBT 21946</strain>
    </source>
</reference>
<dbReference type="Pfam" id="PF06985">
    <property type="entry name" value="HET"/>
    <property type="match status" value="1"/>
</dbReference>
<dbReference type="InterPro" id="IPR052895">
    <property type="entry name" value="HetReg/Transcr_Mod"/>
</dbReference>
<dbReference type="Proteomes" id="UP000184499">
    <property type="component" value="Unassembled WGS sequence"/>
</dbReference>
<dbReference type="AlphaFoldDB" id="A0A1L9UAU4"/>
<feature type="domain" description="Heterokaryon incompatibility" evidence="1">
    <location>
        <begin position="49"/>
        <end position="187"/>
    </location>
</feature>
<organism evidence="2 3">
    <name type="scientific">Aspergillus brasiliensis (strain CBS 101740 / IMI 381727 / IBT 21946)</name>
    <dbReference type="NCBI Taxonomy" id="767769"/>
    <lineage>
        <taxon>Eukaryota</taxon>
        <taxon>Fungi</taxon>
        <taxon>Dikarya</taxon>
        <taxon>Ascomycota</taxon>
        <taxon>Pezizomycotina</taxon>
        <taxon>Eurotiomycetes</taxon>
        <taxon>Eurotiomycetidae</taxon>
        <taxon>Eurotiales</taxon>
        <taxon>Aspergillaceae</taxon>
        <taxon>Aspergillus</taxon>
        <taxon>Aspergillus subgen. Circumdati</taxon>
    </lineage>
</organism>